<evidence type="ECO:0000256" key="4">
    <source>
        <dbReference type="ARBA" id="ARBA00022795"/>
    </source>
</evidence>
<dbReference type="Proteomes" id="UP000198618">
    <property type="component" value="Unassembled WGS sequence"/>
</dbReference>
<evidence type="ECO:0000313" key="10">
    <source>
        <dbReference type="EMBL" id="SES75062.1"/>
    </source>
</evidence>
<organism evidence="10 11">
    <name type="scientific">Oceanobacillus limi</name>
    <dbReference type="NCBI Taxonomy" id="930131"/>
    <lineage>
        <taxon>Bacteria</taxon>
        <taxon>Bacillati</taxon>
        <taxon>Bacillota</taxon>
        <taxon>Bacilli</taxon>
        <taxon>Bacillales</taxon>
        <taxon>Bacillaceae</taxon>
        <taxon>Oceanobacillus</taxon>
    </lineage>
</organism>
<evidence type="ECO:0000256" key="3">
    <source>
        <dbReference type="ARBA" id="ARBA00022448"/>
    </source>
</evidence>
<evidence type="ECO:0000256" key="1">
    <source>
        <dbReference type="ARBA" id="ARBA00003041"/>
    </source>
</evidence>
<protein>
    <recommendedName>
        <fullName evidence="7">Flagellar assembly protein FliH</fullName>
    </recommendedName>
</protein>
<keyword evidence="8" id="KW-0175">Coiled coil</keyword>
<name>A0A1H9Z2F2_9BACI</name>
<dbReference type="PANTHER" id="PTHR34982:SF1">
    <property type="entry name" value="FLAGELLAR ASSEMBLY PROTEIN FLIH"/>
    <property type="match status" value="1"/>
</dbReference>
<evidence type="ECO:0000256" key="5">
    <source>
        <dbReference type="ARBA" id="ARBA00022927"/>
    </source>
</evidence>
<dbReference type="AlphaFoldDB" id="A0A1H9Z2F2"/>
<gene>
    <name evidence="10" type="ORF">SAMN05216389_10241</name>
</gene>
<evidence type="ECO:0000256" key="8">
    <source>
        <dbReference type="SAM" id="Coils"/>
    </source>
</evidence>
<keyword evidence="11" id="KW-1185">Reference proteome</keyword>
<dbReference type="NCBIfam" id="TIGR03825">
    <property type="entry name" value="FliH_bacil"/>
    <property type="match status" value="1"/>
</dbReference>
<dbReference type="InterPro" id="IPR022524">
    <property type="entry name" value="FliH_Bacilli"/>
</dbReference>
<evidence type="ECO:0000313" key="11">
    <source>
        <dbReference type="Proteomes" id="UP000198618"/>
    </source>
</evidence>
<dbReference type="EMBL" id="FOHE01000002">
    <property type="protein sequence ID" value="SES75062.1"/>
    <property type="molecule type" value="Genomic_DNA"/>
</dbReference>
<comment type="function">
    <text evidence="1">Needed for flagellar regrowth and assembly.</text>
</comment>
<sequence>MSNSHYQSKKLIEIKPIKIEKEINENQETVLLDSIHEKENKLTELRNEVEKLTKQKEATLLETKQQIENEKKNWEDEKQQLVEVAKEEGYQIGFNQGKEEGYNECSNLLEQANSILQSARNDYHATIEKSDDSIIELAIHVAEKIMKQQINDHPESFVPIVKEAIHSLKDKSLITIYLHPSNHEYVLQQKKELQHIVEKQAELSILVDESAKEGTCIIEHPFGKVDASIDTQLTQLRDVLFEVIMENKQ</sequence>
<dbReference type="GO" id="GO:0005829">
    <property type="term" value="C:cytosol"/>
    <property type="evidence" value="ECO:0007669"/>
    <property type="project" value="TreeGrafter"/>
</dbReference>
<dbReference type="PANTHER" id="PTHR34982">
    <property type="entry name" value="YOP PROTEINS TRANSLOCATION PROTEIN L"/>
    <property type="match status" value="1"/>
</dbReference>
<keyword evidence="10" id="KW-0969">Cilium</keyword>
<keyword evidence="6" id="KW-1006">Bacterial flagellum protein export</keyword>
<accession>A0A1H9Z2F2</accession>
<evidence type="ECO:0000256" key="7">
    <source>
        <dbReference type="NCBIfam" id="TIGR03825"/>
    </source>
</evidence>
<dbReference type="Pfam" id="PF02108">
    <property type="entry name" value="FliH"/>
    <property type="match status" value="1"/>
</dbReference>
<dbReference type="STRING" id="930131.SAMN05216389_10241"/>
<evidence type="ECO:0000256" key="2">
    <source>
        <dbReference type="ARBA" id="ARBA00006602"/>
    </source>
</evidence>
<proteinExistence type="inferred from homology"/>
<dbReference type="RefSeq" id="WP_170840646.1">
    <property type="nucleotide sequence ID" value="NZ_FOHE01000002.1"/>
</dbReference>
<evidence type="ECO:0000259" key="9">
    <source>
        <dbReference type="Pfam" id="PF02108"/>
    </source>
</evidence>
<keyword evidence="5" id="KW-0653">Protein transport</keyword>
<evidence type="ECO:0000256" key="6">
    <source>
        <dbReference type="ARBA" id="ARBA00023225"/>
    </source>
</evidence>
<reference evidence="10 11" key="1">
    <citation type="submission" date="2016-10" db="EMBL/GenBank/DDBJ databases">
        <authorList>
            <person name="de Groot N.N."/>
        </authorList>
    </citation>
    <scope>NUCLEOTIDE SEQUENCE [LARGE SCALE GENOMIC DNA]</scope>
    <source>
        <strain evidence="10 11">IBRC-M 10780</strain>
    </source>
</reference>
<keyword evidence="10" id="KW-0966">Cell projection</keyword>
<dbReference type="InterPro" id="IPR018035">
    <property type="entry name" value="Flagellar_FliH/T3SS_HrpE"/>
</dbReference>
<dbReference type="InterPro" id="IPR051472">
    <property type="entry name" value="T3SS_Stator/FliH"/>
</dbReference>
<dbReference type="GO" id="GO:0044781">
    <property type="term" value="P:bacterial-type flagellum organization"/>
    <property type="evidence" value="ECO:0007669"/>
    <property type="project" value="UniProtKB-KW"/>
</dbReference>
<keyword evidence="4" id="KW-1005">Bacterial flagellum biogenesis</keyword>
<comment type="similarity">
    <text evidence="2">Belongs to the FliH family.</text>
</comment>
<feature type="coiled-coil region" evidence="8">
    <location>
        <begin position="35"/>
        <end position="122"/>
    </location>
</feature>
<dbReference type="GO" id="GO:0015031">
    <property type="term" value="P:protein transport"/>
    <property type="evidence" value="ECO:0007669"/>
    <property type="project" value="UniProtKB-KW"/>
</dbReference>
<keyword evidence="3" id="KW-0813">Transport</keyword>
<keyword evidence="10" id="KW-0282">Flagellum</keyword>
<feature type="domain" description="Flagellar assembly protein FliH/Type III secretion system HrpE" evidence="9">
    <location>
        <begin position="109"/>
        <end position="236"/>
    </location>
</feature>